<name>A0A8C0ETE2_BUBBB</name>
<accession>A0A8C0ETE2</accession>
<dbReference type="Pfam" id="PF15290">
    <property type="entry name" value="Syntaphilin"/>
    <property type="match status" value="1"/>
</dbReference>
<evidence type="ECO:0000256" key="1">
    <source>
        <dbReference type="ARBA" id="ARBA00004167"/>
    </source>
</evidence>
<keyword evidence="3" id="KW-0812">Transmembrane</keyword>
<protein>
    <submittedName>
        <fullName evidence="8">Uncharacterized protein</fullName>
    </submittedName>
</protein>
<evidence type="ECO:0000256" key="5">
    <source>
        <dbReference type="ARBA" id="ARBA00023054"/>
    </source>
</evidence>
<dbReference type="InterPro" id="IPR028197">
    <property type="entry name" value="Syntaphilin/Syntabulin"/>
</dbReference>
<dbReference type="GO" id="GO:0016020">
    <property type="term" value="C:membrane"/>
    <property type="evidence" value="ECO:0007669"/>
    <property type="project" value="UniProtKB-SubCell"/>
</dbReference>
<reference evidence="8" key="1">
    <citation type="submission" date="2025-08" db="UniProtKB">
        <authorList>
            <consortium name="Ensembl"/>
        </authorList>
    </citation>
    <scope>IDENTIFICATION</scope>
</reference>
<evidence type="ECO:0000313" key="8">
    <source>
        <dbReference type="Ensembl" id="ENSBOBP00000009314.1"/>
    </source>
</evidence>
<reference evidence="8" key="2">
    <citation type="submission" date="2025-09" db="UniProtKB">
        <authorList>
            <consortium name="Ensembl"/>
        </authorList>
    </citation>
    <scope>IDENTIFICATION</scope>
</reference>
<dbReference type="PANTHER" id="PTHR16208">
    <property type="entry name" value="MICROTUBULE-ASSOCIATED PROTEIN/SYNTAPHILIN"/>
    <property type="match status" value="1"/>
</dbReference>
<evidence type="ECO:0000256" key="2">
    <source>
        <dbReference type="ARBA" id="ARBA00022553"/>
    </source>
</evidence>
<evidence type="ECO:0000313" key="9">
    <source>
        <dbReference type="Proteomes" id="UP000694567"/>
    </source>
</evidence>
<dbReference type="AlphaFoldDB" id="A0A8C0ETE2"/>
<organism evidence="8 9">
    <name type="scientific">Bubo bubo</name>
    <name type="common">Eurasian eagle-owl</name>
    <name type="synonym">Strix bubo</name>
    <dbReference type="NCBI Taxonomy" id="30461"/>
    <lineage>
        <taxon>Eukaryota</taxon>
        <taxon>Metazoa</taxon>
        <taxon>Chordata</taxon>
        <taxon>Craniata</taxon>
        <taxon>Vertebrata</taxon>
        <taxon>Euteleostomi</taxon>
        <taxon>Archelosauria</taxon>
        <taxon>Archosauria</taxon>
        <taxon>Dinosauria</taxon>
        <taxon>Saurischia</taxon>
        <taxon>Theropoda</taxon>
        <taxon>Coelurosauria</taxon>
        <taxon>Aves</taxon>
        <taxon>Neognathae</taxon>
        <taxon>Neoaves</taxon>
        <taxon>Telluraves</taxon>
        <taxon>Strigiformes</taxon>
        <taxon>Strigidae</taxon>
        <taxon>Bubo</taxon>
    </lineage>
</organism>
<keyword evidence="4" id="KW-1133">Transmembrane helix</keyword>
<keyword evidence="6" id="KW-0472">Membrane</keyword>
<keyword evidence="9" id="KW-1185">Reference proteome</keyword>
<sequence>GAGRGQTMPANSPFSPKRLLAEMPVSWGRWGRAPASGKGFTQDGPRKNACDSLLFSKWFLSSNFHHVFTLPFSFPGSEANFSFSSNTGSISVPEIHMSAAGSKRSSFSHKIMDPCPTSPEPVHLLPVKRALCQHCKNHLDPANICQRYRASSAGSSNSGSHEATAGRYISCGGHHSIMSANHKQYLSPLQQKEVTVQHLKAKLKESESKLRERYISLQKSELERVIPEHLGGELAFLEARREIKELKQVIESMKNSLAKKDKKIQKYFIDISTEKKKPEALLQSMEVAWSGSVRDEQSLEHTCDSEGKPSALSLEEVADSRLLLLNEDTANGTDPSEDTPSSSAVNQEMLENVLGENLTSSWQGEKISNVMVEQATQTDIGPYSLDVEWLIQNIFRAPDACPLSPPSSLKELGEFSLGSFSDSGIIVDLTPSDPNSALLLSPVESPCRTVKHGIKESHFVKELDFAEPHDAEAFGYVSTVSQTEIKRRYWGSSLSSRRPSGCSSPCCTNYCVGFQYSGGTNPIYNIRARLCGCCLVALHSLCHTPFSIKT</sequence>
<dbReference type="GO" id="GO:0060074">
    <property type="term" value="P:synapse maturation"/>
    <property type="evidence" value="ECO:0007669"/>
    <property type="project" value="TreeGrafter"/>
</dbReference>
<evidence type="ECO:0000256" key="3">
    <source>
        <dbReference type="ARBA" id="ARBA00022692"/>
    </source>
</evidence>
<keyword evidence="5 7" id="KW-0175">Coiled coil</keyword>
<evidence type="ECO:0000256" key="4">
    <source>
        <dbReference type="ARBA" id="ARBA00022989"/>
    </source>
</evidence>
<comment type="subcellular location">
    <subcellularLocation>
        <location evidence="1">Membrane</location>
        <topology evidence="1">Single-pass membrane protein</topology>
    </subcellularLocation>
</comment>
<evidence type="ECO:0000256" key="6">
    <source>
        <dbReference type="ARBA" id="ARBA00023136"/>
    </source>
</evidence>
<dbReference type="Ensembl" id="ENSBOBT00000009545.1">
    <property type="protein sequence ID" value="ENSBOBP00000009314.1"/>
    <property type="gene ID" value="ENSBOBG00000005997.1"/>
</dbReference>
<feature type="coiled-coil region" evidence="7">
    <location>
        <begin position="236"/>
        <end position="263"/>
    </location>
</feature>
<evidence type="ECO:0000256" key="7">
    <source>
        <dbReference type="SAM" id="Coils"/>
    </source>
</evidence>
<dbReference type="GO" id="GO:0019896">
    <property type="term" value="P:axonal transport of mitochondrion"/>
    <property type="evidence" value="ECO:0007669"/>
    <property type="project" value="TreeGrafter"/>
</dbReference>
<dbReference type="GO" id="GO:0005881">
    <property type="term" value="C:cytoplasmic microtubule"/>
    <property type="evidence" value="ECO:0007669"/>
    <property type="project" value="TreeGrafter"/>
</dbReference>
<dbReference type="GO" id="GO:1904115">
    <property type="term" value="C:axon cytoplasm"/>
    <property type="evidence" value="ECO:0007669"/>
    <property type="project" value="GOC"/>
</dbReference>
<dbReference type="PANTHER" id="PTHR16208:SF4">
    <property type="entry name" value="SYNTABULIN"/>
    <property type="match status" value="1"/>
</dbReference>
<proteinExistence type="predicted"/>
<keyword evidence="2" id="KW-0597">Phosphoprotein</keyword>
<dbReference type="Proteomes" id="UP000694567">
    <property type="component" value="Unplaced"/>
</dbReference>